<dbReference type="Pfam" id="PF08740">
    <property type="entry name" value="BCS1_N"/>
    <property type="match status" value="1"/>
</dbReference>
<dbReference type="PANTHER" id="PTHR23070">
    <property type="entry name" value="BCS1 AAA-TYPE ATPASE"/>
    <property type="match status" value="1"/>
</dbReference>
<evidence type="ECO:0000259" key="4">
    <source>
        <dbReference type="Pfam" id="PF08740"/>
    </source>
</evidence>
<keyword evidence="6" id="KW-1185">Reference proteome</keyword>
<feature type="transmembrane region" description="Helical" evidence="2">
    <location>
        <begin position="12"/>
        <end position="31"/>
    </location>
</feature>
<comment type="subcellular location">
    <subcellularLocation>
        <location evidence="1">Mitochondrion membrane</location>
    </subcellularLocation>
</comment>
<feature type="domain" description="ATPase AAA-type core" evidence="3">
    <location>
        <begin position="244"/>
        <end position="273"/>
    </location>
</feature>
<evidence type="ECO:0000256" key="2">
    <source>
        <dbReference type="SAM" id="Phobius"/>
    </source>
</evidence>
<dbReference type="GO" id="GO:0005524">
    <property type="term" value="F:ATP binding"/>
    <property type="evidence" value="ECO:0007669"/>
    <property type="project" value="InterPro"/>
</dbReference>
<dbReference type="SUPFAM" id="SSF52540">
    <property type="entry name" value="P-loop containing nucleoside triphosphate hydrolases"/>
    <property type="match status" value="1"/>
</dbReference>
<dbReference type="InterPro" id="IPR003959">
    <property type="entry name" value="ATPase_AAA_core"/>
</dbReference>
<dbReference type="Gene3D" id="3.40.50.300">
    <property type="entry name" value="P-loop containing nucleotide triphosphate hydrolases"/>
    <property type="match status" value="1"/>
</dbReference>
<dbReference type="GO" id="GO:0016887">
    <property type="term" value="F:ATP hydrolysis activity"/>
    <property type="evidence" value="ECO:0007669"/>
    <property type="project" value="InterPro"/>
</dbReference>
<dbReference type="AlphaFoldDB" id="A0AAD7F8A3"/>
<dbReference type="Proteomes" id="UP001221142">
    <property type="component" value="Unassembled WGS sequence"/>
</dbReference>
<keyword evidence="2" id="KW-1133">Transmembrane helix</keyword>
<evidence type="ECO:0000256" key="1">
    <source>
        <dbReference type="ARBA" id="ARBA00004325"/>
    </source>
</evidence>
<sequence length="282" mass="31670">MASDNLHDNSGVTGLPWISSLVGISSMFAAVGMLSQAYLGSSLKLIVLGSILELGRRILTWMFKRHSFVYHVTMQFDQSDPAYDWIMLFLTQQDVWRRSPNFLVSATSLRRKWIFLTSVSLFFALTRFSYDLRSANVPKRGLPDPTLPRSGYVCRGLMPKLVEEARDRYFEMNSTTVAVHSAGFCPNEAHPMYIWDSSRQKVARPLSSVILPTGVLASLVEDAREFINSREWYLDVGCPYRRGYLLYGPPGTGKTSTIHSLAAALNVEIYSLTAFCPFLGKG</sequence>
<evidence type="ECO:0000259" key="3">
    <source>
        <dbReference type="Pfam" id="PF00004"/>
    </source>
</evidence>
<dbReference type="EMBL" id="JARKIF010000045">
    <property type="protein sequence ID" value="KAJ7608354.1"/>
    <property type="molecule type" value="Genomic_DNA"/>
</dbReference>
<dbReference type="InterPro" id="IPR027417">
    <property type="entry name" value="P-loop_NTPase"/>
</dbReference>
<evidence type="ECO:0000313" key="6">
    <source>
        <dbReference type="Proteomes" id="UP001221142"/>
    </source>
</evidence>
<name>A0AAD7F8A3_9AGAR</name>
<evidence type="ECO:0000313" key="5">
    <source>
        <dbReference type="EMBL" id="KAJ7608354.1"/>
    </source>
</evidence>
<dbReference type="InterPro" id="IPR014851">
    <property type="entry name" value="BCS1_N"/>
</dbReference>
<dbReference type="InterPro" id="IPR050747">
    <property type="entry name" value="Mitochondrial_chaperone_BCS1"/>
</dbReference>
<dbReference type="Pfam" id="PF00004">
    <property type="entry name" value="AAA"/>
    <property type="match status" value="1"/>
</dbReference>
<dbReference type="GO" id="GO:0031966">
    <property type="term" value="C:mitochondrial membrane"/>
    <property type="evidence" value="ECO:0007669"/>
    <property type="project" value="UniProtKB-SubCell"/>
</dbReference>
<comment type="caution">
    <text evidence="5">The sequence shown here is derived from an EMBL/GenBank/DDBJ whole genome shotgun (WGS) entry which is preliminary data.</text>
</comment>
<keyword evidence="2" id="KW-0472">Membrane</keyword>
<protein>
    <submittedName>
        <fullName evidence="5">Uncharacterized protein</fullName>
    </submittedName>
</protein>
<proteinExistence type="predicted"/>
<gene>
    <name evidence="5" type="ORF">FB45DRAFT_877222</name>
</gene>
<organism evidence="5 6">
    <name type="scientific">Roridomyces roridus</name>
    <dbReference type="NCBI Taxonomy" id="1738132"/>
    <lineage>
        <taxon>Eukaryota</taxon>
        <taxon>Fungi</taxon>
        <taxon>Dikarya</taxon>
        <taxon>Basidiomycota</taxon>
        <taxon>Agaricomycotina</taxon>
        <taxon>Agaricomycetes</taxon>
        <taxon>Agaricomycetidae</taxon>
        <taxon>Agaricales</taxon>
        <taxon>Marasmiineae</taxon>
        <taxon>Mycenaceae</taxon>
        <taxon>Roridomyces</taxon>
    </lineage>
</organism>
<keyword evidence="2" id="KW-0812">Transmembrane</keyword>
<accession>A0AAD7F8A3</accession>
<reference evidence="5" key="1">
    <citation type="submission" date="2023-03" db="EMBL/GenBank/DDBJ databases">
        <title>Massive genome expansion in bonnet fungi (Mycena s.s.) driven by repeated elements and novel gene families across ecological guilds.</title>
        <authorList>
            <consortium name="Lawrence Berkeley National Laboratory"/>
            <person name="Harder C.B."/>
            <person name="Miyauchi S."/>
            <person name="Viragh M."/>
            <person name="Kuo A."/>
            <person name="Thoen E."/>
            <person name="Andreopoulos B."/>
            <person name="Lu D."/>
            <person name="Skrede I."/>
            <person name="Drula E."/>
            <person name="Henrissat B."/>
            <person name="Morin E."/>
            <person name="Kohler A."/>
            <person name="Barry K."/>
            <person name="LaButti K."/>
            <person name="Morin E."/>
            <person name="Salamov A."/>
            <person name="Lipzen A."/>
            <person name="Mereny Z."/>
            <person name="Hegedus B."/>
            <person name="Baldrian P."/>
            <person name="Stursova M."/>
            <person name="Weitz H."/>
            <person name="Taylor A."/>
            <person name="Grigoriev I.V."/>
            <person name="Nagy L.G."/>
            <person name="Martin F."/>
            <person name="Kauserud H."/>
        </authorList>
    </citation>
    <scope>NUCLEOTIDE SEQUENCE</scope>
    <source>
        <strain evidence="5">9284</strain>
    </source>
</reference>
<feature type="domain" description="BCS1 N-terminal" evidence="4">
    <location>
        <begin position="48"/>
        <end position="112"/>
    </location>
</feature>